<evidence type="ECO:0000313" key="2">
    <source>
        <dbReference type="Proteomes" id="UP000708208"/>
    </source>
</evidence>
<evidence type="ECO:0000313" key="1">
    <source>
        <dbReference type="EMBL" id="CAG7819759.1"/>
    </source>
</evidence>
<proteinExistence type="predicted"/>
<dbReference type="EMBL" id="CAJVCH010459004">
    <property type="protein sequence ID" value="CAG7819759.1"/>
    <property type="molecule type" value="Genomic_DNA"/>
</dbReference>
<accession>A0A8J2KV92</accession>
<dbReference type="Proteomes" id="UP000708208">
    <property type="component" value="Unassembled WGS sequence"/>
</dbReference>
<name>A0A8J2KV92_9HEXA</name>
<protein>
    <submittedName>
        <fullName evidence="1">Uncharacterized protein</fullName>
    </submittedName>
</protein>
<gene>
    <name evidence="1" type="ORF">AFUS01_LOCUS30189</name>
</gene>
<sequence length="83" mass="9605">MVWNCKIYRNENIICYQLGLYGGFYDTPSWRPRTQQMLHLTGVAQPPLAFRTSAHHQSLYSTMIAGGIYLSWDIPNFCIAYIT</sequence>
<keyword evidence="2" id="KW-1185">Reference proteome</keyword>
<comment type="caution">
    <text evidence="1">The sequence shown here is derived from an EMBL/GenBank/DDBJ whole genome shotgun (WGS) entry which is preliminary data.</text>
</comment>
<reference evidence="1" key="1">
    <citation type="submission" date="2021-06" db="EMBL/GenBank/DDBJ databases">
        <authorList>
            <person name="Hodson N. C."/>
            <person name="Mongue J. A."/>
            <person name="Jaron S. K."/>
        </authorList>
    </citation>
    <scope>NUCLEOTIDE SEQUENCE</scope>
</reference>
<dbReference type="AlphaFoldDB" id="A0A8J2KV92"/>
<organism evidence="1 2">
    <name type="scientific">Allacma fusca</name>
    <dbReference type="NCBI Taxonomy" id="39272"/>
    <lineage>
        <taxon>Eukaryota</taxon>
        <taxon>Metazoa</taxon>
        <taxon>Ecdysozoa</taxon>
        <taxon>Arthropoda</taxon>
        <taxon>Hexapoda</taxon>
        <taxon>Collembola</taxon>
        <taxon>Symphypleona</taxon>
        <taxon>Sminthuridae</taxon>
        <taxon>Allacma</taxon>
    </lineage>
</organism>